<dbReference type="OrthoDB" id="372136at2157"/>
<dbReference type="InterPro" id="IPR012033">
    <property type="entry name" value="UCP006600"/>
</dbReference>
<dbReference type="InterPro" id="IPR023509">
    <property type="entry name" value="DTD-like_sf"/>
</dbReference>
<keyword evidence="3" id="KW-1185">Reference proteome</keyword>
<proteinExistence type="predicted"/>
<dbReference type="GeneID" id="62009181"/>
<dbReference type="InParanoid" id="L0HI59"/>
<dbReference type="AlphaFoldDB" id="L0HI59"/>
<dbReference type="GO" id="GO:0005524">
    <property type="term" value="F:ATP binding"/>
    <property type="evidence" value="ECO:0007669"/>
    <property type="project" value="InterPro"/>
</dbReference>
<protein>
    <recommendedName>
        <fullName evidence="1">Threonyl-tRNA synthetase editing domain-containing protein</fullName>
    </recommendedName>
</protein>
<dbReference type="eggNOG" id="arCOG00401">
    <property type="taxonomic scope" value="Archaea"/>
</dbReference>
<dbReference type="GO" id="GO:0008270">
    <property type="term" value="F:zinc ion binding"/>
    <property type="evidence" value="ECO:0007669"/>
    <property type="project" value="InterPro"/>
</dbReference>
<name>L0HI59_METFS</name>
<evidence type="ECO:0000313" key="2">
    <source>
        <dbReference type="EMBL" id="AGB03471.1"/>
    </source>
</evidence>
<feature type="domain" description="Threonyl-tRNA synthetase editing" evidence="1">
    <location>
        <begin position="1"/>
        <end position="136"/>
    </location>
</feature>
<dbReference type="eggNOG" id="arCOG04845">
    <property type="taxonomic scope" value="Archaea"/>
</dbReference>
<dbReference type="GO" id="GO:0004829">
    <property type="term" value="F:threonine-tRNA ligase activity"/>
    <property type="evidence" value="ECO:0007669"/>
    <property type="project" value="InterPro"/>
</dbReference>
<dbReference type="EMBL" id="CP003167">
    <property type="protein sequence ID" value="AGB03471.1"/>
    <property type="molecule type" value="Genomic_DNA"/>
</dbReference>
<reference evidence="2 3" key="2">
    <citation type="journal article" date="2014" name="Genome Announc.">
        <title>Complete Genome Sequence of Methanoregula formicica SMSPT, a Mesophilic Hydrogenotrophic Methanogen Isolated from a Methanogenic Upflow Anaerobic Sludge Blanket Reactor.</title>
        <authorList>
            <person name="Yamamoto K."/>
            <person name="Tamaki H."/>
            <person name="Cadillo-Quiroz H."/>
            <person name="Imachi H."/>
            <person name="Kyrpides N."/>
            <person name="Woyke T."/>
            <person name="Goodwin L."/>
            <person name="Zinder S.H."/>
            <person name="Kamagata Y."/>
            <person name="Liu W.T."/>
        </authorList>
    </citation>
    <scope>NUCLEOTIDE SEQUENCE [LARGE SCALE GENOMIC DNA]</scope>
    <source>
        <strain evidence="3">DSM 22288 / NBRC 105244 / SMSP</strain>
    </source>
</reference>
<dbReference type="Gene3D" id="3.50.80.10">
    <property type="entry name" value="D-tyrosyl-tRNA(Tyr) deacylase"/>
    <property type="match status" value="1"/>
</dbReference>
<dbReference type="Proteomes" id="UP000010824">
    <property type="component" value="Chromosome"/>
</dbReference>
<gene>
    <name evidence="2" type="ordered locus">Metfor_2476</name>
</gene>
<evidence type="ECO:0000313" key="3">
    <source>
        <dbReference type="Proteomes" id="UP000010824"/>
    </source>
</evidence>
<dbReference type="HOGENOM" id="CLU_815373_0_0_2"/>
<sequence length="340" mass="37886">MRILSIHADCMWYRVTKKTKLAEPVDILEDRMEECVVLFCCVEKLDEKNPEHVVESAKKNVTARLAKLKVSQVMIYPYAHLTSTLGSPECALGILKGLENSLRAESISVRRAPFGWYKEFEIRGKGHPLADLSMTICPYEGTECDFTCPYCHHPVRESDMNPVCPGSGSCLRKDDTFGRRPGTDPVEKPVASTALLVPGCPEVPVQQALALHISHNLRKRGTALTVTGNPAVLNLLKVSDPEKLYLPETIVLEKCIEELVEKKRDCKLCIVFAHSDAGISYAATMRHLLPASRLIVIIFGKDPEALAALIDFPCEKIVDKAVHNPMQLRKKINEVFGWVV</sequence>
<evidence type="ECO:0000259" key="1">
    <source>
        <dbReference type="Pfam" id="PF08915"/>
    </source>
</evidence>
<dbReference type="RefSeq" id="WP_015286433.1">
    <property type="nucleotide sequence ID" value="NC_019943.1"/>
</dbReference>
<accession>L0HI59</accession>
<dbReference type="Gene3D" id="3.40.50.10160">
    <property type="entry name" value="MTH777-like"/>
    <property type="match status" value="1"/>
</dbReference>
<dbReference type="STRING" id="593750.Metfor_2476"/>
<dbReference type="InterPro" id="IPR015011">
    <property type="entry name" value="Threonyl-tRNA_syn_edit_dom_arc"/>
</dbReference>
<dbReference type="Pfam" id="PF09001">
    <property type="entry name" value="DUF1890"/>
    <property type="match status" value="1"/>
</dbReference>
<dbReference type="GO" id="GO:0005737">
    <property type="term" value="C:cytoplasm"/>
    <property type="evidence" value="ECO:0007669"/>
    <property type="project" value="InterPro"/>
</dbReference>
<organism evidence="2 3">
    <name type="scientific">Methanoregula formicica (strain DSM 22288 / NBRC 105244 / SMSP)</name>
    <dbReference type="NCBI Taxonomy" id="593750"/>
    <lineage>
        <taxon>Archaea</taxon>
        <taxon>Methanobacteriati</taxon>
        <taxon>Methanobacteriota</taxon>
        <taxon>Stenosarchaea group</taxon>
        <taxon>Methanomicrobia</taxon>
        <taxon>Methanomicrobiales</taxon>
        <taxon>Methanoregulaceae</taxon>
        <taxon>Methanoregula</taxon>
    </lineage>
</organism>
<dbReference type="SUPFAM" id="SSF75181">
    <property type="entry name" value="Hypothetical protein MTH777 (MT0777)"/>
    <property type="match status" value="1"/>
</dbReference>
<dbReference type="KEGG" id="mfo:Metfor_2476"/>
<reference evidence="3" key="1">
    <citation type="submission" date="2011-12" db="EMBL/GenBank/DDBJ databases">
        <title>Complete sequence of Methanoregula formicicum SMSP.</title>
        <authorList>
            <person name="Lucas S."/>
            <person name="Han J."/>
            <person name="Lapidus A."/>
            <person name="Cheng J.-F."/>
            <person name="Goodwin L."/>
            <person name="Pitluck S."/>
            <person name="Peters L."/>
            <person name="Ovchinnikova G."/>
            <person name="Teshima H."/>
            <person name="Detter J.C."/>
            <person name="Han C."/>
            <person name="Tapia R."/>
            <person name="Land M."/>
            <person name="Hauser L."/>
            <person name="Kyrpides N."/>
            <person name="Ivanova N."/>
            <person name="Pagani I."/>
            <person name="Imachi H."/>
            <person name="Tamaki H."/>
            <person name="Sekiguchi Y."/>
            <person name="Kamagata Y."/>
            <person name="Cadillo-Quiroz H."/>
            <person name="Zinder S."/>
            <person name="Liu W.-T."/>
            <person name="Woyke T."/>
        </authorList>
    </citation>
    <scope>NUCLEOTIDE SEQUENCE [LARGE SCALE GENOMIC DNA]</scope>
    <source>
        <strain evidence="3">DSM 22288 / NBRC 105244 / SMSP</strain>
    </source>
</reference>
<dbReference type="Pfam" id="PF08915">
    <property type="entry name" value="tRNA-Thr_ED"/>
    <property type="match status" value="1"/>
</dbReference>
<dbReference type="InterPro" id="IPR036608">
    <property type="entry name" value="MTH777-like_sf"/>
</dbReference>